<sequence length="215" mass="23224">MQYDPRTTALVVVDPYNEFLAEGGAAWPKLREVVERVGAREHLEQLVGAARAAGITVVYAPHRRWRDGDGDGWTRASRPHGAVVQAHLFAEGSFGGQWYPPLAPTAGDVVAYEHWGMGGFANTDLDLQLRMRGVERIVLAGMTAPGCVESTARQALELGYLITLVTDATAAYTDEMMHAAHEVTGPLFAEYIVDTETVLAAMGTTAEEEVAALAR</sequence>
<reference evidence="3 4" key="1">
    <citation type="submission" date="2018-10" db="EMBL/GenBank/DDBJ databases">
        <title>Isolation from cow dung.</title>
        <authorList>
            <person name="Ling L."/>
        </authorList>
    </citation>
    <scope>NUCLEOTIDE SEQUENCE [LARGE SCALE GENOMIC DNA]</scope>
    <source>
        <strain evidence="3 4">NEAU-LL90</strain>
    </source>
</reference>
<dbReference type="AlphaFoldDB" id="A0A3M2L7S4"/>
<dbReference type="GO" id="GO:0016787">
    <property type="term" value="F:hydrolase activity"/>
    <property type="evidence" value="ECO:0007669"/>
    <property type="project" value="UniProtKB-KW"/>
</dbReference>
<accession>A0A3M2L7S4</accession>
<evidence type="ECO:0000256" key="1">
    <source>
        <dbReference type="ARBA" id="ARBA00022801"/>
    </source>
</evidence>
<evidence type="ECO:0000313" key="3">
    <source>
        <dbReference type="EMBL" id="RMI32770.1"/>
    </source>
</evidence>
<keyword evidence="1 3" id="KW-0378">Hydrolase</keyword>
<dbReference type="InterPro" id="IPR000868">
    <property type="entry name" value="Isochorismatase-like_dom"/>
</dbReference>
<gene>
    <name evidence="3" type="ORF">EBN03_12565</name>
</gene>
<dbReference type="SUPFAM" id="SSF52499">
    <property type="entry name" value="Isochorismatase-like hydrolases"/>
    <property type="match status" value="1"/>
</dbReference>
<dbReference type="PANTHER" id="PTHR43540">
    <property type="entry name" value="PEROXYUREIDOACRYLATE/UREIDOACRYLATE AMIDOHYDROLASE-RELATED"/>
    <property type="match status" value="1"/>
</dbReference>
<evidence type="ECO:0000259" key="2">
    <source>
        <dbReference type="Pfam" id="PF00857"/>
    </source>
</evidence>
<proteinExistence type="predicted"/>
<dbReference type="InterPro" id="IPR036380">
    <property type="entry name" value="Isochorismatase-like_sf"/>
</dbReference>
<dbReference type="Proteomes" id="UP000279275">
    <property type="component" value="Unassembled WGS sequence"/>
</dbReference>
<protein>
    <submittedName>
        <fullName evidence="3">Cysteine hydrolase</fullName>
    </submittedName>
</protein>
<dbReference type="OrthoDB" id="3174612at2"/>
<feature type="domain" description="Isochorismatase-like" evidence="2">
    <location>
        <begin position="8"/>
        <end position="190"/>
    </location>
</feature>
<dbReference type="Pfam" id="PF00857">
    <property type="entry name" value="Isochorismatase"/>
    <property type="match status" value="1"/>
</dbReference>
<dbReference type="PANTHER" id="PTHR43540:SF16">
    <property type="entry name" value="ISOCHORISMATASE-LIKE DOMAIN-CONTAINING PROTEIN"/>
    <property type="match status" value="1"/>
</dbReference>
<dbReference type="EMBL" id="RFFH01000004">
    <property type="protein sequence ID" value="RMI32770.1"/>
    <property type="molecule type" value="Genomic_DNA"/>
</dbReference>
<dbReference type="RefSeq" id="WP_122188155.1">
    <property type="nucleotide sequence ID" value="NZ_RFFH01000004.1"/>
</dbReference>
<comment type="caution">
    <text evidence="3">The sequence shown here is derived from an EMBL/GenBank/DDBJ whole genome shotgun (WGS) entry which is preliminary data.</text>
</comment>
<keyword evidence="4" id="KW-1185">Reference proteome</keyword>
<name>A0A3M2L7S4_9NOCA</name>
<dbReference type="CDD" id="cd00431">
    <property type="entry name" value="cysteine_hydrolases"/>
    <property type="match status" value="1"/>
</dbReference>
<dbReference type="Gene3D" id="3.40.50.850">
    <property type="entry name" value="Isochorismatase-like"/>
    <property type="match status" value="1"/>
</dbReference>
<evidence type="ECO:0000313" key="4">
    <source>
        <dbReference type="Proteomes" id="UP000279275"/>
    </source>
</evidence>
<organism evidence="3 4">
    <name type="scientific">Nocardia stercoris</name>
    <dbReference type="NCBI Taxonomy" id="2483361"/>
    <lineage>
        <taxon>Bacteria</taxon>
        <taxon>Bacillati</taxon>
        <taxon>Actinomycetota</taxon>
        <taxon>Actinomycetes</taxon>
        <taxon>Mycobacteriales</taxon>
        <taxon>Nocardiaceae</taxon>
        <taxon>Nocardia</taxon>
    </lineage>
</organism>
<dbReference type="InterPro" id="IPR050272">
    <property type="entry name" value="Isochorismatase-like_hydrls"/>
</dbReference>